<name>A0ABP8NPJ4_9BACT</name>
<sequence length="155" mass="17215">MRLLIPLSLAISALAYSIAPAFAQPGQALPHTIVYKTDADIKELVAVQLSADGSKLTYYPAPTDMAGQPPPVRLGNGYWIASAGVSERIAFLGMTKKEYSALKEPPTQVEMMHMIKVRNPMTELWDCGVRDKLSDKQLKKLARKKRLATKCRRMK</sequence>
<evidence type="ECO:0000256" key="1">
    <source>
        <dbReference type="SAM" id="SignalP"/>
    </source>
</evidence>
<dbReference type="EMBL" id="BAABFA010000024">
    <property type="protein sequence ID" value="GAA4470301.1"/>
    <property type="molecule type" value="Genomic_DNA"/>
</dbReference>
<feature type="signal peptide" evidence="1">
    <location>
        <begin position="1"/>
        <end position="23"/>
    </location>
</feature>
<proteinExistence type="predicted"/>
<dbReference type="RefSeq" id="WP_345085426.1">
    <property type="nucleotide sequence ID" value="NZ_BAABFA010000024.1"/>
</dbReference>
<comment type="caution">
    <text evidence="2">The sequence shown here is derived from an EMBL/GenBank/DDBJ whole genome shotgun (WGS) entry which is preliminary data.</text>
</comment>
<evidence type="ECO:0000313" key="3">
    <source>
        <dbReference type="Proteomes" id="UP001500067"/>
    </source>
</evidence>
<protein>
    <submittedName>
        <fullName evidence="2">Uncharacterized protein</fullName>
    </submittedName>
</protein>
<organism evidence="2 3">
    <name type="scientific">Nemorincola caseinilytica</name>
    <dbReference type="NCBI Taxonomy" id="2054315"/>
    <lineage>
        <taxon>Bacteria</taxon>
        <taxon>Pseudomonadati</taxon>
        <taxon>Bacteroidota</taxon>
        <taxon>Chitinophagia</taxon>
        <taxon>Chitinophagales</taxon>
        <taxon>Chitinophagaceae</taxon>
        <taxon>Nemorincola</taxon>
    </lineage>
</organism>
<gene>
    <name evidence="2" type="ORF">GCM10023093_31340</name>
</gene>
<keyword evidence="1" id="KW-0732">Signal</keyword>
<reference evidence="3" key="1">
    <citation type="journal article" date="2019" name="Int. J. Syst. Evol. Microbiol.">
        <title>The Global Catalogue of Microorganisms (GCM) 10K type strain sequencing project: providing services to taxonomists for standard genome sequencing and annotation.</title>
        <authorList>
            <consortium name="The Broad Institute Genomics Platform"/>
            <consortium name="The Broad Institute Genome Sequencing Center for Infectious Disease"/>
            <person name="Wu L."/>
            <person name="Ma J."/>
        </authorList>
    </citation>
    <scope>NUCLEOTIDE SEQUENCE [LARGE SCALE GENOMIC DNA]</scope>
    <source>
        <strain evidence="3">JCM 32105</strain>
    </source>
</reference>
<accession>A0ABP8NPJ4</accession>
<evidence type="ECO:0000313" key="2">
    <source>
        <dbReference type="EMBL" id="GAA4470301.1"/>
    </source>
</evidence>
<dbReference type="Proteomes" id="UP001500067">
    <property type="component" value="Unassembled WGS sequence"/>
</dbReference>
<feature type="chain" id="PRO_5046967202" evidence="1">
    <location>
        <begin position="24"/>
        <end position="155"/>
    </location>
</feature>
<keyword evidence="3" id="KW-1185">Reference proteome</keyword>